<dbReference type="InterPro" id="IPR017937">
    <property type="entry name" value="Thioredoxin_CS"/>
</dbReference>
<dbReference type="Proteomes" id="UP001597391">
    <property type="component" value="Unassembled WGS sequence"/>
</dbReference>
<keyword evidence="3" id="KW-0249">Electron transport</keyword>
<feature type="domain" description="Thioredoxin" evidence="8">
    <location>
        <begin position="1"/>
        <end position="108"/>
    </location>
</feature>
<dbReference type="PANTHER" id="PTHR45663:SF11">
    <property type="entry name" value="GEO12009P1"/>
    <property type="match status" value="1"/>
</dbReference>
<proteinExistence type="inferred from homology"/>
<dbReference type="PRINTS" id="PR00421">
    <property type="entry name" value="THIOREDOXIN"/>
</dbReference>
<evidence type="ECO:0000313" key="10">
    <source>
        <dbReference type="Proteomes" id="UP001597391"/>
    </source>
</evidence>
<keyword evidence="5" id="KW-0676">Redox-active center</keyword>
<comment type="similarity">
    <text evidence="1 7">Belongs to the thioredoxin family.</text>
</comment>
<dbReference type="CDD" id="cd02947">
    <property type="entry name" value="TRX_family"/>
    <property type="match status" value="1"/>
</dbReference>
<dbReference type="InterPro" id="IPR013766">
    <property type="entry name" value="Thioredoxin_domain"/>
</dbReference>
<organism evidence="9 10">
    <name type="scientific">Populibacterium corticicola</name>
    <dbReference type="NCBI Taxonomy" id="1812826"/>
    <lineage>
        <taxon>Bacteria</taxon>
        <taxon>Bacillati</taxon>
        <taxon>Actinomycetota</taxon>
        <taxon>Actinomycetes</taxon>
        <taxon>Micrococcales</taxon>
        <taxon>Jonesiaceae</taxon>
        <taxon>Populibacterium</taxon>
    </lineage>
</organism>
<keyword evidence="10" id="KW-1185">Reference proteome</keyword>
<dbReference type="PIRSF" id="PIRSF000077">
    <property type="entry name" value="Thioredoxin"/>
    <property type="match status" value="1"/>
</dbReference>
<evidence type="ECO:0000256" key="5">
    <source>
        <dbReference type="ARBA" id="ARBA00023284"/>
    </source>
</evidence>
<evidence type="ECO:0000256" key="3">
    <source>
        <dbReference type="ARBA" id="ARBA00022982"/>
    </source>
</evidence>
<dbReference type="NCBIfam" id="TIGR01068">
    <property type="entry name" value="thioredoxin"/>
    <property type="match status" value="1"/>
</dbReference>
<dbReference type="SUPFAM" id="SSF52833">
    <property type="entry name" value="Thioredoxin-like"/>
    <property type="match status" value="1"/>
</dbReference>
<dbReference type="PANTHER" id="PTHR45663">
    <property type="entry name" value="GEO12009P1"/>
    <property type="match status" value="1"/>
</dbReference>
<evidence type="ECO:0000256" key="7">
    <source>
        <dbReference type="PIRNR" id="PIRNR000077"/>
    </source>
</evidence>
<dbReference type="InterPro" id="IPR036249">
    <property type="entry name" value="Thioredoxin-like_sf"/>
</dbReference>
<dbReference type="PROSITE" id="PS51352">
    <property type="entry name" value="THIOREDOXIN_2"/>
    <property type="match status" value="1"/>
</dbReference>
<sequence length="108" mass="11800">MSGNTVEVFDDTFADEVLGSDLPVLVDFWAEWCGPCRQVAPILDELANEYDGRVKIAKIDVDANPETAAKFGIVSIPTLYIFKGGELVESINGARPKRELSEKLEAAL</sequence>
<dbReference type="Pfam" id="PF00085">
    <property type="entry name" value="Thioredoxin"/>
    <property type="match status" value="1"/>
</dbReference>
<gene>
    <name evidence="9" type="primary">trxA</name>
    <name evidence="9" type="ORF">ACFSYH_08595</name>
</gene>
<evidence type="ECO:0000256" key="6">
    <source>
        <dbReference type="NCBIfam" id="TIGR01068"/>
    </source>
</evidence>
<evidence type="ECO:0000259" key="8">
    <source>
        <dbReference type="PROSITE" id="PS51352"/>
    </source>
</evidence>
<comment type="caution">
    <text evidence="9">The sequence shown here is derived from an EMBL/GenBank/DDBJ whole genome shotgun (WGS) entry which is preliminary data.</text>
</comment>
<evidence type="ECO:0000313" key="9">
    <source>
        <dbReference type="EMBL" id="MFD2840626.1"/>
    </source>
</evidence>
<protein>
    <recommendedName>
        <fullName evidence="6 7">Thioredoxin</fullName>
    </recommendedName>
</protein>
<keyword evidence="4" id="KW-1015">Disulfide bond</keyword>
<dbReference type="Gene3D" id="3.40.30.10">
    <property type="entry name" value="Glutaredoxin"/>
    <property type="match status" value="1"/>
</dbReference>
<dbReference type="PROSITE" id="PS00194">
    <property type="entry name" value="THIOREDOXIN_1"/>
    <property type="match status" value="1"/>
</dbReference>
<reference evidence="10" key="1">
    <citation type="journal article" date="2019" name="Int. J. Syst. Evol. Microbiol.">
        <title>The Global Catalogue of Microorganisms (GCM) 10K type strain sequencing project: providing services to taxonomists for standard genome sequencing and annotation.</title>
        <authorList>
            <consortium name="The Broad Institute Genomics Platform"/>
            <consortium name="The Broad Institute Genome Sequencing Center for Infectious Disease"/>
            <person name="Wu L."/>
            <person name="Ma J."/>
        </authorList>
    </citation>
    <scope>NUCLEOTIDE SEQUENCE [LARGE SCALE GENOMIC DNA]</scope>
    <source>
        <strain evidence="10">KCTC 33576</strain>
    </source>
</reference>
<evidence type="ECO:0000256" key="4">
    <source>
        <dbReference type="ARBA" id="ARBA00023157"/>
    </source>
</evidence>
<dbReference type="InterPro" id="IPR005746">
    <property type="entry name" value="Thioredoxin"/>
</dbReference>
<dbReference type="RefSeq" id="WP_377466499.1">
    <property type="nucleotide sequence ID" value="NZ_JBHUOP010000003.1"/>
</dbReference>
<name>A0ABW5XH89_9MICO</name>
<keyword evidence="2" id="KW-0813">Transport</keyword>
<dbReference type="EMBL" id="JBHUOP010000003">
    <property type="protein sequence ID" value="MFD2840626.1"/>
    <property type="molecule type" value="Genomic_DNA"/>
</dbReference>
<evidence type="ECO:0000256" key="2">
    <source>
        <dbReference type="ARBA" id="ARBA00022448"/>
    </source>
</evidence>
<accession>A0ABW5XH89</accession>
<evidence type="ECO:0000256" key="1">
    <source>
        <dbReference type="ARBA" id="ARBA00008987"/>
    </source>
</evidence>